<dbReference type="Proteomes" id="UP000531251">
    <property type="component" value="Unassembled WGS sequence"/>
</dbReference>
<evidence type="ECO:0000313" key="1">
    <source>
        <dbReference type="EMBL" id="NJB97175.1"/>
    </source>
</evidence>
<name>A0A7X5XZW0_9SPHN</name>
<accession>A0A7X5XZW0</accession>
<gene>
    <name evidence="1" type="ORF">GGR89_001481</name>
</gene>
<sequence length="295" mass="32097">MRALLLAFPLLLANAEDPPIPPTIKAMLDAAMSSGNEADVAVIVKYAKTADPASAPLVAKIAGEWRSSRREVAQQALREAHFLQLVKGHVELGGYVQTGNSENIGVTAAAEVKREGIEWRHKVRVQADYQESLGLTTRERYLAAYEPNWKFDDRAYMYGAGQYESDRFSGFGDRVSLSAGAGYSAIKSSAVKLDVELGPAYRYTRFIGAPTENNIAARGSLDFSWRLSRGMSITQQASAYVEKDNSTVATKSALLAKLIGPLSAQFSYTVQYESSPPLGRLTTDTTSRAALVVDF</sequence>
<evidence type="ECO:0000313" key="2">
    <source>
        <dbReference type="Proteomes" id="UP000531251"/>
    </source>
</evidence>
<dbReference type="EMBL" id="JAATJB010000003">
    <property type="protein sequence ID" value="NJB97175.1"/>
    <property type="molecule type" value="Genomic_DNA"/>
</dbReference>
<reference evidence="1 2" key="1">
    <citation type="submission" date="2020-03" db="EMBL/GenBank/DDBJ databases">
        <title>Genomic Encyclopedia of Type Strains, Phase IV (KMG-IV): sequencing the most valuable type-strain genomes for metagenomic binning, comparative biology and taxonomic classification.</title>
        <authorList>
            <person name="Goeker M."/>
        </authorList>
    </citation>
    <scope>NUCLEOTIDE SEQUENCE [LARGE SCALE GENOMIC DNA]</scope>
    <source>
        <strain evidence="1 2">DSM 7225</strain>
    </source>
</reference>
<dbReference type="Pfam" id="PF04338">
    <property type="entry name" value="DUF481"/>
    <property type="match status" value="1"/>
</dbReference>
<comment type="caution">
    <text evidence="1">The sequence shown here is derived from an EMBL/GenBank/DDBJ whole genome shotgun (WGS) entry which is preliminary data.</text>
</comment>
<keyword evidence="2" id="KW-1185">Reference proteome</keyword>
<protein>
    <submittedName>
        <fullName evidence="1">Putative salt-induced outer membrane protein</fullName>
    </submittedName>
</protein>
<proteinExistence type="predicted"/>
<dbReference type="InterPro" id="IPR007433">
    <property type="entry name" value="DUF481"/>
</dbReference>
<dbReference type="RefSeq" id="WP_125974479.1">
    <property type="nucleotide sequence ID" value="NZ_BAAADY010000012.1"/>
</dbReference>
<dbReference type="AlphaFoldDB" id="A0A7X5XZW0"/>
<organism evidence="1 2">
    <name type="scientific">Sphingomonas trueperi</name>
    <dbReference type="NCBI Taxonomy" id="53317"/>
    <lineage>
        <taxon>Bacteria</taxon>
        <taxon>Pseudomonadati</taxon>
        <taxon>Pseudomonadota</taxon>
        <taxon>Alphaproteobacteria</taxon>
        <taxon>Sphingomonadales</taxon>
        <taxon>Sphingomonadaceae</taxon>
        <taxon>Sphingomonas</taxon>
    </lineage>
</organism>